<evidence type="ECO:0000256" key="7">
    <source>
        <dbReference type="ARBA" id="ARBA00022989"/>
    </source>
</evidence>
<dbReference type="Pfam" id="PF00895">
    <property type="entry name" value="ATP-synt_8"/>
    <property type="match status" value="1"/>
</dbReference>
<dbReference type="EMBL" id="AP006738">
    <property type="protein sequence ID" value="BAD89243.1"/>
    <property type="molecule type" value="Genomic_DNA"/>
</dbReference>
<comment type="similarity">
    <text evidence="2 12">Belongs to the ATPase protein 8 family.</text>
</comment>
<dbReference type="GO" id="GO:0015078">
    <property type="term" value="F:proton transmembrane transporter activity"/>
    <property type="evidence" value="ECO:0007669"/>
    <property type="project" value="InterPro"/>
</dbReference>
<keyword evidence="4 12" id="KW-0138">CF(0)</keyword>
<reference evidence="14" key="1">
    <citation type="journal article" date="2005" name="Biol. J. Linn. Soc. Lond.">
        <title>The phylogenetic position of toadfishes (order Batrachoidiformes) in the higher ray-finned fish as inferred from partitioned Bayesian analysis of 102 whole mitochondrial genome sequences.</title>
        <authorList>
            <person name="Miya M."/>
            <person name="Satoh T.P."/>
            <person name="Nishida M."/>
        </authorList>
    </citation>
    <scope>NUCLEOTIDE SEQUENCE</scope>
</reference>
<dbReference type="InterPro" id="IPR001421">
    <property type="entry name" value="ATP8_metazoa"/>
</dbReference>
<evidence type="ECO:0000256" key="2">
    <source>
        <dbReference type="ARBA" id="ARBA00008892"/>
    </source>
</evidence>
<keyword evidence="3 12" id="KW-0813">Transport</keyword>
<keyword evidence="5 12" id="KW-0812">Transmembrane</keyword>
<keyword evidence="10 13" id="KW-0472">Membrane</keyword>
<evidence type="ECO:0000256" key="3">
    <source>
        <dbReference type="ARBA" id="ARBA00022448"/>
    </source>
</evidence>
<geneLocation type="mitochondrion" evidence="14"/>
<dbReference type="GO" id="GO:0045259">
    <property type="term" value="C:proton-transporting ATP synthase complex"/>
    <property type="evidence" value="ECO:0007669"/>
    <property type="project" value="UniProtKB-KW"/>
</dbReference>
<gene>
    <name evidence="14" type="primary">ATPase8</name>
</gene>
<evidence type="ECO:0000256" key="6">
    <source>
        <dbReference type="ARBA" id="ARBA00022781"/>
    </source>
</evidence>
<evidence type="ECO:0000256" key="5">
    <source>
        <dbReference type="ARBA" id="ARBA00022692"/>
    </source>
</evidence>
<evidence type="ECO:0000256" key="9">
    <source>
        <dbReference type="ARBA" id="ARBA00023128"/>
    </source>
</evidence>
<dbReference type="AlphaFoldDB" id="Q5GMA3"/>
<dbReference type="GO" id="GO:0031966">
    <property type="term" value="C:mitochondrial membrane"/>
    <property type="evidence" value="ECO:0007669"/>
    <property type="project" value="UniProtKB-SubCell"/>
</dbReference>
<evidence type="ECO:0000256" key="8">
    <source>
        <dbReference type="ARBA" id="ARBA00023065"/>
    </source>
</evidence>
<dbReference type="GO" id="GO:0015986">
    <property type="term" value="P:proton motive force-driven ATP synthesis"/>
    <property type="evidence" value="ECO:0007669"/>
    <property type="project" value="InterPro"/>
</dbReference>
<comment type="subcellular location">
    <subcellularLocation>
        <location evidence="1 12">Mitochondrion membrane</location>
        <topology evidence="1 12">Single-pass membrane protein</topology>
    </subcellularLocation>
</comment>
<organism evidence="14">
    <name type="scientific">Batrachomoeus trispinosus</name>
    <name type="common">three-spined frogfish</name>
    <dbReference type="NCBI Taxonomy" id="262770"/>
    <lineage>
        <taxon>Eukaryota</taxon>
        <taxon>Metazoa</taxon>
        <taxon>Chordata</taxon>
        <taxon>Craniata</taxon>
        <taxon>Vertebrata</taxon>
        <taxon>Euteleostomi</taxon>
        <taxon>Actinopterygii</taxon>
        <taxon>Neopterygii</taxon>
        <taxon>Teleostei</taxon>
        <taxon>Neoteleostei</taxon>
        <taxon>Acanthomorphata</taxon>
        <taxon>Batrachoidaria</taxon>
        <taxon>Batrachoididae</taxon>
        <taxon>Batrachomoeus</taxon>
    </lineage>
</organism>
<keyword evidence="7 13" id="KW-1133">Transmembrane helix</keyword>
<sequence length="53" mass="6350">MPQLDPHPWLFNHVFTCFILFIPLMALITFTLTNKTMPKQAQQSKTHTHWPWN</sequence>
<evidence type="ECO:0000256" key="12">
    <source>
        <dbReference type="RuleBase" id="RU003661"/>
    </source>
</evidence>
<keyword evidence="8 12" id="KW-0406">Ion transport</keyword>
<feature type="transmembrane region" description="Helical" evidence="13">
    <location>
        <begin position="12"/>
        <end position="32"/>
    </location>
</feature>
<evidence type="ECO:0000256" key="4">
    <source>
        <dbReference type="ARBA" id="ARBA00022547"/>
    </source>
</evidence>
<evidence type="ECO:0000256" key="10">
    <source>
        <dbReference type="ARBA" id="ARBA00023136"/>
    </source>
</evidence>
<evidence type="ECO:0000313" key="14">
    <source>
        <dbReference type="EMBL" id="BAD89243.1"/>
    </source>
</evidence>
<proteinExistence type="inferred from homology"/>
<protein>
    <recommendedName>
        <fullName evidence="12">ATP synthase complex subunit 8</fullName>
    </recommendedName>
</protein>
<keyword evidence="9 12" id="KW-0496">Mitochondrion</keyword>
<accession>Q5GMA3</accession>
<evidence type="ECO:0000256" key="1">
    <source>
        <dbReference type="ARBA" id="ARBA00004304"/>
    </source>
</evidence>
<keyword evidence="6 12" id="KW-0375">Hydrogen ion transport</keyword>
<evidence type="ECO:0000256" key="11">
    <source>
        <dbReference type="ARBA" id="ARBA00023310"/>
    </source>
</evidence>
<evidence type="ECO:0000256" key="13">
    <source>
        <dbReference type="SAM" id="Phobius"/>
    </source>
</evidence>
<name>Q5GMA3_9TELE</name>
<keyword evidence="11" id="KW-0066">ATP synthesis</keyword>